<accession>A0A813B039</accession>
<proteinExistence type="predicted"/>
<organism evidence="2 3">
    <name type="scientific">Symbiodinium necroappetens</name>
    <dbReference type="NCBI Taxonomy" id="1628268"/>
    <lineage>
        <taxon>Eukaryota</taxon>
        <taxon>Sar</taxon>
        <taxon>Alveolata</taxon>
        <taxon>Dinophyceae</taxon>
        <taxon>Suessiales</taxon>
        <taxon>Symbiodiniaceae</taxon>
        <taxon>Symbiodinium</taxon>
    </lineage>
</organism>
<dbReference type="GO" id="GO:0006801">
    <property type="term" value="P:superoxide metabolic process"/>
    <property type="evidence" value="ECO:0007669"/>
    <property type="project" value="InterPro"/>
</dbReference>
<protein>
    <submittedName>
        <fullName evidence="2">Uncharacterized protein</fullName>
    </submittedName>
</protein>
<evidence type="ECO:0000256" key="1">
    <source>
        <dbReference type="SAM" id="MobiDB-lite"/>
    </source>
</evidence>
<feature type="region of interest" description="Disordered" evidence="1">
    <location>
        <begin position="44"/>
        <end position="84"/>
    </location>
</feature>
<dbReference type="InterPro" id="IPR036423">
    <property type="entry name" value="SOD-like_Cu/Zn_dom_sf"/>
</dbReference>
<dbReference type="AlphaFoldDB" id="A0A813B039"/>
<dbReference type="Proteomes" id="UP000601435">
    <property type="component" value="Unassembled WGS sequence"/>
</dbReference>
<reference evidence="2" key="1">
    <citation type="submission" date="2021-02" db="EMBL/GenBank/DDBJ databases">
        <authorList>
            <person name="Dougan E. K."/>
            <person name="Rhodes N."/>
            <person name="Thang M."/>
            <person name="Chan C."/>
        </authorList>
    </citation>
    <scope>NUCLEOTIDE SEQUENCE</scope>
</reference>
<dbReference type="PANTHER" id="PTHR10003">
    <property type="entry name" value="SUPEROXIDE DISMUTASE CU-ZN -RELATED"/>
    <property type="match status" value="1"/>
</dbReference>
<feature type="compositionally biased region" description="Low complexity" evidence="1">
    <location>
        <begin position="65"/>
        <end position="84"/>
    </location>
</feature>
<name>A0A813B039_9DINO</name>
<dbReference type="EMBL" id="CAJNJA010065224">
    <property type="protein sequence ID" value="CAE7884824.1"/>
    <property type="molecule type" value="Genomic_DNA"/>
</dbReference>
<dbReference type="GO" id="GO:0005507">
    <property type="term" value="F:copper ion binding"/>
    <property type="evidence" value="ECO:0007669"/>
    <property type="project" value="InterPro"/>
</dbReference>
<dbReference type="SUPFAM" id="SSF49329">
    <property type="entry name" value="Cu,Zn superoxide dismutase-like"/>
    <property type="match status" value="2"/>
</dbReference>
<dbReference type="OrthoDB" id="421256at2759"/>
<sequence length="521" mass="55139">MCRDAADWLKGVPYPPTGASGDAGEKEAFLRACILDVCSAEPEDRKDVAENAGDQDPSEPPVPPSTTTTTTTTTTTSTSTTTTTTPAIVGDELYVFGFTPYVGSSSPYMPEGVVEVESLPDGNTRLSWSLTGLDPGCSRTCKNDNCCGVVIYEGGNRADQQSAANFVVVLVAAASGTSCEEPAGSPLWDSGLSVRYTSSPSNVLSKEVKTGLANDDVLGRTVVIHDKKGRKVACGIIEPSTTTVFEKYPKYGGDLPLTSGGVQVESEDGKQTLSWLFTQGLDPRCASPTCTAANCCGVHIHEGTTCSNAASVGGHYWNKDLYPEDPWMDVRYVIEGSMPSAVNDLTVTTGYNADDIDGRAVVVHDYDGVRIGCAIIEMPEEEPAPVDGDDLYVFDLSPYVGSSSPYQPQGVIEVKSTDDSKTVLSWSLTGLDPGCSSECTQTNCCGIHIHEGMSCDESAGPHYWDGDGEDPWLSVKYDSSTDPANVLFVEVDTGLGSSDLLGRTVVIHDKTGARIACGIIE</sequence>
<keyword evidence="3" id="KW-1185">Reference proteome</keyword>
<dbReference type="Gene3D" id="2.60.40.200">
    <property type="entry name" value="Superoxide dismutase, copper/zinc binding domain"/>
    <property type="match status" value="2"/>
</dbReference>
<feature type="region of interest" description="Disordered" evidence="1">
    <location>
        <begin position="1"/>
        <end position="23"/>
    </location>
</feature>
<gene>
    <name evidence="2" type="ORF">SNEC2469_LOCUS29220</name>
</gene>
<feature type="non-terminal residue" evidence="2">
    <location>
        <position position="1"/>
    </location>
</feature>
<comment type="caution">
    <text evidence="2">The sequence shown here is derived from an EMBL/GenBank/DDBJ whole genome shotgun (WGS) entry which is preliminary data.</text>
</comment>
<evidence type="ECO:0000313" key="2">
    <source>
        <dbReference type="EMBL" id="CAE7884824.1"/>
    </source>
</evidence>
<evidence type="ECO:0000313" key="3">
    <source>
        <dbReference type="Proteomes" id="UP000601435"/>
    </source>
</evidence>
<dbReference type="InterPro" id="IPR024134">
    <property type="entry name" value="SOD_Cu/Zn_/chaperone"/>
</dbReference>